<organism evidence="1 2">
    <name type="scientific">Eretmocerus hayati</name>
    <dbReference type="NCBI Taxonomy" id="131215"/>
    <lineage>
        <taxon>Eukaryota</taxon>
        <taxon>Metazoa</taxon>
        <taxon>Ecdysozoa</taxon>
        <taxon>Arthropoda</taxon>
        <taxon>Hexapoda</taxon>
        <taxon>Insecta</taxon>
        <taxon>Pterygota</taxon>
        <taxon>Neoptera</taxon>
        <taxon>Endopterygota</taxon>
        <taxon>Hymenoptera</taxon>
        <taxon>Apocrita</taxon>
        <taxon>Proctotrupomorpha</taxon>
        <taxon>Chalcidoidea</taxon>
        <taxon>Aphelinidae</taxon>
        <taxon>Aphelininae</taxon>
        <taxon>Eretmocerus</taxon>
    </lineage>
</organism>
<dbReference type="Proteomes" id="UP001239111">
    <property type="component" value="Chromosome 4"/>
</dbReference>
<accession>A0ACC2N088</accession>
<protein>
    <submittedName>
        <fullName evidence="1">Uncharacterized protein</fullName>
    </submittedName>
</protein>
<evidence type="ECO:0000313" key="1">
    <source>
        <dbReference type="EMBL" id="KAJ8664457.1"/>
    </source>
</evidence>
<keyword evidence="2" id="KW-1185">Reference proteome</keyword>
<name>A0ACC2N088_9HYME</name>
<evidence type="ECO:0000313" key="2">
    <source>
        <dbReference type="Proteomes" id="UP001239111"/>
    </source>
</evidence>
<proteinExistence type="predicted"/>
<gene>
    <name evidence="1" type="ORF">QAD02_006119</name>
</gene>
<dbReference type="EMBL" id="CM056744">
    <property type="protein sequence ID" value="KAJ8664457.1"/>
    <property type="molecule type" value="Genomic_DNA"/>
</dbReference>
<reference evidence="1" key="1">
    <citation type="submission" date="2023-04" db="EMBL/GenBank/DDBJ databases">
        <title>A chromosome-level genome assembly of the parasitoid wasp Eretmocerus hayati.</title>
        <authorList>
            <person name="Zhong Y."/>
            <person name="Liu S."/>
            <person name="Liu Y."/>
        </authorList>
    </citation>
    <scope>NUCLEOTIDE SEQUENCE</scope>
    <source>
        <strain evidence="1">ZJU_SS_LIU_2023</strain>
    </source>
</reference>
<sequence length="553" mass="62952">MTGVSTGLNQLTIELDRAVEETKISPEDNFVLSPVSLQMALAMVLLASKGKTSQDIMNVLNMNKNHLIAENSEFAHLVLSSLIRNFDHEKRGNQSRPLTRLASGIFVQSGFPLREQFRVASERLYRSQVYNINFQQNSTGAQHFINKWVKAKTLDKISHVLNDPPDPNTDLMILSTMYFKGEWEKKFDVAEDRMPFNIEHNMTVYVDMLYQNSEFPYYADNELKIVGLPYRGREVMMYMILPFAEGTAGLRRLKSDLDTEKLEALISKMEDKEIVINLPKMELSSSSSLKDILKTLGLSTIFDPEKADFSLLAEASNKSPVTVSTTNHPIESTVQESTESPYLEPSTIDSSTMKIEEFNVTHHDIKSTPSFALLPPKFSINNGTLPPYLKPSMTTSTTPTPPFTISEGCKTLNKIDLYTYRCEDEQFIYILENLPYGHHWHKIFKFKNRRRRNTESINSDINKLRRLESSTNPGLYVSDIIQAVKITVDEKGSEAAASSVVEIGMRFGFTDFFIADRPFLLFIRHVKTKSIWFWGSVNNPQPSYPTRTKNGDD</sequence>
<comment type="caution">
    <text evidence="1">The sequence shown here is derived from an EMBL/GenBank/DDBJ whole genome shotgun (WGS) entry which is preliminary data.</text>
</comment>